<protein>
    <recommendedName>
        <fullName evidence="3">Lipoprotein</fullName>
    </recommendedName>
</protein>
<dbReference type="EMBL" id="AP025314">
    <property type="protein sequence ID" value="BDD08262.1"/>
    <property type="molecule type" value="Genomic_DNA"/>
</dbReference>
<dbReference type="KEGG" id="fax:FUAX_06940"/>
<evidence type="ECO:0008006" key="3">
    <source>
        <dbReference type="Google" id="ProtNLM"/>
    </source>
</evidence>
<organism evidence="1 2">
    <name type="scientific">Fulvitalea axinellae</name>
    <dbReference type="NCBI Taxonomy" id="1182444"/>
    <lineage>
        <taxon>Bacteria</taxon>
        <taxon>Pseudomonadati</taxon>
        <taxon>Bacteroidota</taxon>
        <taxon>Cytophagia</taxon>
        <taxon>Cytophagales</taxon>
        <taxon>Persicobacteraceae</taxon>
        <taxon>Fulvitalea</taxon>
    </lineage>
</organism>
<gene>
    <name evidence="1" type="ORF">FUAX_06940</name>
</gene>
<reference evidence="1 2" key="1">
    <citation type="submission" date="2021-12" db="EMBL/GenBank/DDBJ databases">
        <title>Genome sequencing of bacteria with rrn-lacking chromosome and rrn-plasmid.</title>
        <authorList>
            <person name="Anda M."/>
            <person name="Iwasaki W."/>
        </authorList>
    </citation>
    <scope>NUCLEOTIDE SEQUENCE [LARGE SCALE GENOMIC DNA]</scope>
    <source>
        <strain evidence="1 2">DSM 100852</strain>
    </source>
</reference>
<evidence type="ECO:0000313" key="2">
    <source>
        <dbReference type="Proteomes" id="UP001348817"/>
    </source>
</evidence>
<dbReference type="AlphaFoldDB" id="A0AAU9CK39"/>
<proteinExistence type="predicted"/>
<name>A0AAU9CK39_9BACT</name>
<accession>A0AAU9CK39</accession>
<keyword evidence="2" id="KW-1185">Reference proteome</keyword>
<evidence type="ECO:0000313" key="1">
    <source>
        <dbReference type="EMBL" id="BDD08262.1"/>
    </source>
</evidence>
<dbReference type="Proteomes" id="UP001348817">
    <property type="component" value="Chromosome"/>
</dbReference>
<sequence length="231" mass="26593">MFLGRKTIALTFFVLTTYTGCQLKTKPNQRREITLELNKVKTKAVDTVSKNRFFDFPIPKLDSVLQYYETSGATGYVPSKRFYNPSDSGIFVFYTLFNKQTVRGREYAINEEYQGMLTTHTYWKTGYGWSAMDKDQTFILLQLYGTSIKIGKGIKVGVGIKDLKVELGEPIYQTDSSLVFLGKNNLIGQFEFNKERKLKSIVYGRFNLPSKIFTLDSINRRRIIENKLGSK</sequence>